<comment type="caution">
    <text evidence="1">The sequence shown here is derived from an EMBL/GenBank/DDBJ whole genome shotgun (WGS) entry which is preliminary data.</text>
</comment>
<accession>A0ABQ5BDZ8</accession>
<feature type="non-terminal residue" evidence="1">
    <location>
        <position position="1"/>
    </location>
</feature>
<gene>
    <name evidence="1" type="ORF">Tco_0859094</name>
</gene>
<reference evidence="1" key="1">
    <citation type="journal article" date="2022" name="Int. J. Mol. Sci.">
        <title>Draft Genome of Tanacetum Coccineum: Genomic Comparison of Closely Related Tanacetum-Family Plants.</title>
        <authorList>
            <person name="Yamashiro T."/>
            <person name="Shiraishi A."/>
            <person name="Nakayama K."/>
            <person name="Satake H."/>
        </authorList>
    </citation>
    <scope>NUCLEOTIDE SEQUENCE</scope>
</reference>
<protein>
    <submittedName>
        <fullName evidence="1">Uncharacterized protein</fullName>
    </submittedName>
</protein>
<evidence type="ECO:0000313" key="1">
    <source>
        <dbReference type="EMBL" id="GJT12052.1"/>
    </source>
</evidence>
<evidence type="ECO:0000313" key="2">
    <source>
        <dbReference type="Proteomes" id="UP001151760"/>
    </source>
</evidence>
<proteinExistence type="predicted"/>
<name>A0ABQ5BDZ8_9ASTR</name>
<organism evidence="1 2">
    <name type="scientific">Tanacetum coccineum</name>
    <dbReference type="NCBI Taxonomy" id="301880"/>
    <lineage>
        <taxon>Eukaryota</taxon>
        <taxon>Viridiplantae</taxon>
        <taxon>Streptophyta</taxon>
        <taxon>Embryophyta</taxon>
        <taxon>Tracheophyta</taxon>
        <taxon>Spermatophyta</taxon>
        <taxon>Magnoliopsida</taxon>
        <taxon>eudicotyledons</taxon>
        <taxon>Gunneridae</taxon>
        <taxon>Pentapetalae</taxon>
        <taxon>asterids</taxon>
        <taxon>campanulids</taxon>
        <taxon>Asterales</taxon>
        <taxon>Asteraceae</taxon>
        <taxon>Asteroideae</taxon>
        <taxon>Anthemideae</taxon>
        <taxon>Anthemidinae</taxon>
        <taxon>Tanacetum</taxon>
    </lineage>
</organism>
<dbReference type="Proteomes" id="UP001151760">
    <property type="component" value="Unassembled WGS sequence"/>
</dbReference>
<dbReference type="EMBL" id="BQNB010013117">
    <property type="protein sequence ID" value="GJT12052.1"/>
    <property type="molecule type" value="Genomic_DNA"/>
</dbReference>
<reference evidence="1" key="2">
    <citation type="submission" date="2022-01" db="EMBL/GenBank/DDBJ databases">
        <authorList>
            <person name="Yamashiro T."/>
            <person name="Shiraishi A."/>
            <person name="Satake H."/>
            <person name="Nakayama K."/>
        </authorList>
    </citation>
    <scope>NUCLEOTIDE SEQUENCE</scope>
</reference>
<keyword evidence="2" id="KW-1185">Reference proteome</keyword>
<sequence>EEGNFDDAVTIQQEKWGYQVYIPTVLDNFSVNVAEDGSVNVGLCKFFEFPWAYDIEEDWYAMGHVKVCDLLFLRVTIAGIAMGMIEHAACSSVGQGIASVSGSSPRCIHFVYLDTISAFYAEYVVRSDLEQGRSYGRLQTRAKHTENAKSIGFVTQGE</sequence>